<dbReference type="AlphaFoldDB" id="A0A7S6WQX7"/>
<sequence>MSVLLCLIFSVCLLFLCLVYVLIKLAVNGRKIKILENEIKKLKVLYRQFSSDLGNAAYNEPAACNTREENEKLSANKRTAFENDKSKVSYEVNSFYMGKENSEPEKRRIAKKSKASSFFKNLFSIESIISKLGIILLLIGIGYIFKLGYNNGYITENVALMAGCAGGALLVSLSLYVNGKKRIILSQVLLGGGIAVFYITAYAAYLHYGILGDVWAFVFLSIITASAYSLSMTTSYPAIAIIALSGSLIIPFAVGLNFLGLTGFGFYVFAVSVFSSIIYFFKRWRILQFSSVVSLFIALSILVIKFNFNIAEARMFLTLICVLWTINILPDFIFHLCGSEKHSDKIYSVFAAVINYVFTIFFVFKLSNYNPVPNGIAYFTAALVYTATAYISINKNRLSNLSYTYIALALTSVYCGILDCLSFSIQPAAVLAVSLFLYWLWRKNPENKLMLPVHIMFAAGYTAALINLLWNFYSVSFSRLFFQSLLYFVPMFLSVPFQKEKSKKLFQTFVLQVYIFIISLLHIYNSVKPNNFFIFGYDISKYMILIFAAVTVLLFGLYNLLHYKTKNIFYEQSLYACPISVIFFLLLDINRLNFYFQYNNLTLSVILQFMIALGVILISLFKDKTSLNKFMYLFSFYFIVLKFFLFDVFKITGDVRYGILLSVLFILIIDKFYKFKTNEVLKTLKISKIAALFLIPVYYVFFYFIGIKEEEGINLFSVLLNICNSLIFLKIILEFKINKIFYFTSGTVIFVFFSVIDIYLPLRNGGVLTLLWAFYSISVFVFYLVRADKNMVYTALVLIVIVAAKLIFIDFYTISIFFKVISSLIFGSALLGVSYLIPPLIKRITKQENEKED</sequence>
<feature type="transmembrane region" description="Helical" evidence="1">
    <location>
        <begin position="573"/>
        <end position="589"/>
    </location>
</feature>
<feature type="transmembrane region" description="Helical" evidence="1">
    <location>
        <begin position="453"/>
        <end position="473"/>
    </location>
</feature>
<evidence type="ECO:0000313" key="3">
    <source>
        <dbReference type="Proteomes" id="UP000593915"/>
    </source>
</evidence>
<feature type="transmembrane region" description="Helical" evidence="1">
    <location>
        <begin position="400"/>
        <end position="417"/>
    </location>
</feature>
<feature type="transmembrane region" description="Helical" evidence="1">
    <location>
        <begin position="157"/>
        <end position="176"/>
    </location>
</feature>
<feature type="transmembrane region" description="Helical" evidence="1">
    <location>
        <begin position="655"/>
        <end position="673"/>
    </location>
</feature>
<dbReference type="Pfam" id="PF10101">
    <property type="entry name" value="DUF2339"/>
    <property type="match status" value="1"/>
</dbReference>
<feature type="transmembrane region" description="Helical" evidence="1">
    <location>
        <begin position="238"/>
        <end position="258"/>
    </location>
</feature>
<feature type="transmembrane region" description="Helical" evidence="1">
    <location>
        <begin position="264"/>
        <end position="281"/>
    </location>
</feature>
<keyword evidence="1" id="KW-0812">Transmembrane</keyword>
<dbReference type="InterPro" id="IPR019286">
    <property type="entry name" value="DUF2339_TM"/>
</dbReference>
<dbReference type="PANTHER" id="PTHR38434:SF1">
    <property type="entry name" value="BLL2549 PROTEIN"/>
    <property type="match status" value="1"/>
</dbReference>
<feature type="transmembrane region" description="Helical" evidence="1">
    <location>
        <begin position="539"/>
        <end position="561"/>
    </location>
</feature>
<feature type="transmembrane region" description="Helical" evidence="1">
    <location>
        <begin position="423"/>
        <end position="441"/>
    </location>
</feature>
<feature type="transmembrane region" description="Helical" evidence="1">
    <location>
        <begin position="188"/>
        <end position="208"/>
    </location>
</feature>
<feature type="transmembrane region" description="Helical" evidence="1">
    <location>
        <begin position="630"/>
        <end position="649"/>
    </location>
</feature>
<feature type="transmembrane region" description="Helical" evidence="1">
    <location>
        <begin position="820"/>
        <end position="841"/>
    </location>
</feature>
<feature type="transmembrane region" description="Helical" evidence="1">
    <location>
        <begin position="286"/>
        <end position="304"/>
    </location>
</feature>
<feature type="transmembrane region" description="Helical" evidence="1">
    <location>
        <begin position="766"/>
        <end position="785"/>
    </location>
</feature>
<dbReference type="Proteomes" id="UP000593915">
    <property type="component" value="Chromosome"/>
</dbReference>
<feature type="transmembrane region" description="Helical" evidence="1">
    <location>
        <begin position="713"/>
        <end position="733"/>
    </location>
</feature>
<feature type="transmembrane region" description="Helical" evidence="1">
    <location>
        <begin position="214"/>
        <end position="231"/>
    </location>
</feature>
<protein>
    <submittedName>
        <fullName evidence="2">DUF2339 domain-containing protein</fullName>
    </submittedName>
</protein>
<evidence type="ECO:0000256" key="1">
    <source>
        <dbReference type="SAM" id="Phobius"/>
    </source>
</evidence>
<feature type="transmembrane region" description="Helical" evidence="1">
    <location>
        <begin position="376"/>
        <end position="393"/>
    </location>
</feature>
<dbReference type="RefSeq" id="WP_194077144.1">
    <property type="nucleotide sequence ID" value="NZ_CP061839.1"/>
</dbReference>
<feature type="transmembrane region" description="Helical" evidence="1">
    <location>
        <begin position="6"/>
        <end position="27"/>
    </location>
</feature>
<feature type="transmembrane region" description="Helical" evidence="1">
    <location>
        <begin position="740"/>
        <end position="760"/>
    </location>
</feature>
<dbReference type="EMBL" id="CP061839">
    <property type="protein sequence ID" value="QOW61665.1"/>
    <property type="molecule type" value="Genomic_DNA"/>
</dbReference>
<feature type="transmembrane region" description="Helical" evidence="1">
    <location>
        <begin position="509"/>
        <end position="527"/>
    </location>
</feature>
<feature type="transmembrane region" description="Helical" evidence="1">
    <location>
        <begin position="479"/>
        <end position="497"/>
    </location>
</feature>
<feature type="transmembrane region" description="Helical" evidence="1">
    <location>
        <begin position="316"/>
        <end position="334"/>
    </location>
</feature>
<evidence type="ECO:0000313" key="2">
    <source>
        <dbReference type="EMBL" id="QOW61665.1"/>
    </source>
</evidence>
<feature type="transmembrane region" description="Helical" evidence="1">
    <location>
        <begin position="689"/>
        <end position="707"/>
    </location>
</feature>
<feature type="transmembrane region" description="Helical" evidence="1">
    <location>
        <begin position="346"/>
        <end position="364"/>
    </location>
</feature>
<gene>
    <name evidence="2" type="ORF">IFE08_04625</name>
</gene>
<name>A0A7S6WQX7_9SPIR</name>
<keyword evidence="1" id="KW-1133">Transmembrane helix</keyword>
<feature type="transmembrane region" description="Helical" evidence="1">
    <location>
        <begin position="792"/>
        <end position="814"/>
    </location>
</feature>
<accession>A0A7S6WQX7</accession>
<feature type="transmembrane region" description="Helical" evidence="1">
    <location>
        <begin position="122"/>
        <end position="145"/>
    </location>
</feature>
<feature type="transmembrane region" description="Helical" evidence="1">
    <location>
        <begin position="601"/>
        <end position="621"/>
    </location>
</feature>
<organism evidence="2 3">
    <name type="scientific">Treponema pedis</name>
    <dbReference type="NCBI Taxonomy" id="409322"/>
    <lineage>
        <taxon>Bacteria</taxon>
        <taxon>Pseudomonadati</taxon>
        <taxon>Spirochaetota</taxon>
        <taxon>Spirochaetia</taxon>
        <taxon>Spirochaetales</taxon>
        <taxon>Treponemataceae</taxon>
        <taxon>Treponema</taxon>
    </lineage>
</organism>
<dbReference type="PANTHER" id="PTHR38434">
    <property type="entry name" value="BLL2549 PROTEIN"/>
    <property type="match status" value="1"/>
</dbReference>
<proteinExistence type="predicted"/>
<keyword evidence="1" id="KW-0472">Membrane</keyword>
<reference evidence="2 3" key="1">
    <citation type="submission" date="2020-09" db="EMBL/GenBank/DDBJ databases">
        <title>Characterization of Treponema spp. from bovine digital dermatitis in Korea.</title>
        <authorList>
            <person name="Espiritu H.M."/>
            <person name="Cho Y.I."/>
            <person name="Mamuad L."/>
        </authorList>
    </citation>
    <scope>NUCLEOTIDE SEQUENCE [LARGE SCALE GENOMIC DNA]</scope>
    <source>
        <strain evidence="2 3">KS1</strain>
    </source>
</reference>